<evidence type="ECO:0000313" key="2">
    <source>
        <dbReference type="Proteomes" id="UP000789702"/>
    </source>
</evidence>
<keyword evidence="2" id="KW-1185">Reference proteome</keyword>
<sequence length="47" mass="5613">KAKEVLILTFVKIFVSEKRVYYLCPTVQHMDYAREYFQNLNLINDSA</sequence>
<evidence type="ECO:0000313" key="1">
    <source>
        <dbReference type="EMBL" id="CAG8741724.1"/>
    </source>
</evidence>
<protein>
    <submittedName>
        <fullName evidence="1">5735_t:CDS:1</fullName>
    </submittedName>
</protein>
<dbReference type="Proteomes" id="UP000789702">
    <property type="component" value="Unassembled WGS sequence"/>
</dbReference>
<feature type="non-terminal residue" evidence="1">
    <location>
        <position position="1"/>
    </location>
</feature>
<name>A0ACA9QC45_9GLOM</name>
<feature type="non-terminal residue" evidence="1">
    <location>
        <position position="47"/>
    </location>
</feature>
<reference evidence="1" key="1">
    <citation type="submission" date="2021-06" db="EMBL/GenBank/DDBJ databases">
        <authorList>
            <person name="Kallberg Y."/>
            <person name="Tangrot J."/>
            <person name="Rosling A."/>
        </authorList>
    </citation>
    <scope>NUCLEOTIDE SEQUENCE</scope>
    <source>
        <strain evidence="1">IL203A</strain>
    </source>
</reference>
<organism evidence="1 2">
    <name type="scientific">Dentiscutata heterogama</name>
    <dbReference type="NCBI Taxonomy" id="1316150"/>
    <lineage>
        <taxon>Eukaryota</taxon>
        <taxon>Fungi</taxon>
        <taxon>Fungi incertae sedis</taxon>
        <taxon>Mucoromycota</taxon>
        <taxon>Glomeromycotina</taxon>
        <taxon>Glomeromycetes</taxon>
        <taxon>Diversisporales</taxon>
        <taxon>Gigasporaceae</taxon>
        <taxon>Dentiscutata</taxon>
    </lineage>
</organism>
<accession>A0ACA9QC45</accession>
<dbReference type="EMBL" id="CAJVPU010041521">
    <property type="protein sequence ID" value="CAG8741724.1"/>
    <property type="molecule type" value="Genomic_DNA"/>
</dbReference>
<gene>
    <name evidence="1" type="ORF">DHETER_LOCUS14092</name>
</gene>
<comment type="caution">
    <text evidence="1">The sequence shown here is derived from an EMBL/GenBank/DDBJ whole genome shotgun (WGS) entry which is preliminary data.</text>
</comment>
<proteinExistence type="predicted"/>